<reference evidence="2" key="3">
    <citation type="submission" date="2022-01" db="UniProtKB">
        <authorList>
            <consortium name="EnsemblPlants"/>
        </authorList>
    </citation>
    <scope>IDENTIFICATION</scope>
    <source>
        <strain evidence="2">subsp. vulgare</strain>
    </source>
</reference>
<evidence type="ECO:0000313" key="2">
    <source>
        <dbReference type="EnsemblPlants" id="HORVU.MOREX.r3.1HG0084470.1"/>
    </source>
</evidence>
<evidence type="ECO:0000256" key="1">
    <source>
        <dbReference type="SAM" id="Phobius"/>
    </source>
</evidence>
<dbReference type="Proteomes" id="UP000011116">
    <property type="component" value="Chromosome 1H"/>
</dbReference>
<name>A0A8I6WXM7_HORVV</name>
<feature type="transmembrane region" description="Helical" evidence="1">
    <location>
        <begin position="36"/>
        <end position="57"/>
    </location>
</feature>
<keyword evidence="3" id="KW-1185">Reference proteome</keyword>
<dbReference type="EnsemblPlants" id="HORVU.MOREX.r3.1HG0084470.1">
    <property type="protein sequence ID" value="HORVU.MOREX.r3.1HG0084470.1"/>
    <property type="gene ID" value="HORVU.MOREX.r3.1HG0084470"/>
</dbReference>
<reference evidence="3" key="1">
    <citation type="journal article" date="2012" name="Nature">
        <title>A physical, genetic and functional sequence assembly of the barley genome.</title>
        <authorList>
            <consortium name="The International Barley Genome Sequencing Consortium"/>
            <person name="Mayer K.F."/>
            <person name="Waugh R."/>
            <person name="Brown J.W."/>
            <person name="Schulman A."/>
            <person name="Langridge P."/>
            <person name="Platzer M."/>
            <person name="Fincher G.B."/>
            <person name="Muehlbauer G.J."/>
            <person name="Sato K."/>
            <person name="Close T.J."/>
            <person name="Wise R.P."/>
            <person name="Stein N."/>
        </authorList>
    </citation>
    <scope>NUCLEOTIDE SEQUENCE [LARGE SCALE GENOMIC DNA]</scope>
    <source>
        <strain evidence="3">cv. Morex</strain>
    </source>
</reference>
<organism evidence="2 3">
    <name type="scientific">Hordeum vulgare subsp. vulgare</name>
    <name type="common">Domesticated barley</name>
    <dbReference type="NCBI Taxonomy" id="112509"/>
    <lineage>
        <taxon>Eukaryota</taxon>
        <taxon>Viridiplantae</taxon>
        <taxon>Streptophyta</taxon>
        <taxon>Embryophyta</taxon>
        <taxon>Tracheophyta</taxon>
        <taxon>Spermatophyta</taxon>
        <taxon>Magnoliopsida</taxon>
        <taxon>Liliopsida</taxon>
        <taxon>Poales</taxon>
        <taxon>Poaceae</taxon>
        <taxon>BOP clade</taxon>
        <taxon>Pooideae</taxon>
        <taxon>Triticodae</taxon>
        <taxon>Triticeae</taxon>
        <taxon>Hordeinae</taxon>
        <taxon>Hordeum</taxon>
    </lineage>
</organism>
<sequence>MHVLTFDYITSIPPPPSTNTTSLYIPSYSSRRRTPATMAVSSKLFPAAVLFLFLLLATEMGPVREAAACEHAPCKKCTGSCFDPEDCAINCRNEGYDSGDCTGGGAYRCTCSKNC</sequence>
<keyword evidence="1" id="KW-0472">Membrane</keyword>
<evidence type="ECO:0008006" key="4">
    <source>
        <dbReference type="Google" id="ProtNLM"/>
    </source>
</evidence>
<dbReference type="Gramene" id="HORVU.MOREX.r3.1HG0084470.1">
    <property type="protein sequence ID" value="HORVU.MOREX.r3.1HG0084470.1"/>
    <property type="gene ID" value="HORVU.MOREX.r3.1HG0084470"/>
</dbReference>
<dbReference type="Gramene" id="HORVU.MOREX.r2.1HG0069420.1">
    <property type="protein sequence ID" value="HORVU.MOREX.r2.1HG0069420.1"/>
    <property type="gene ID" value="HORVU.MOREX.r2.1HG0069420"/>
</dbReference>
<dbReference type="AlphaFoldDB" id="A0A8I6WXM7"/>
<accession>A0A8I6WXM7</accession>
<keyword evidence="1" id="KW-1133">Transmembrane helix</keyword>
<dbReference type="InterPro" id="IPR036574">
    <property type="entry name" value="Scorpion_toxin-like_sf"/>
</dbReference>
<proteinExistence type="predicted"/>
<reference evidence="2" key="2">
    <citation type="submission" date="2020-10" db="EMBL/GenBank/DDBJ databases">
        <authorList>
            <person name="Scholz U."/>
            <person name="Mascher M."/>
            <person name="Fiebig A."/>
        </authorList>
    </citation>
    <scope>NUCLEOTIDE SEQUENCE [LARGE SCALE GENOMIC DNA]</scope>
    <source>
        <strain evidence="2">cv. Morex</strain>
    </source>
</reference>
<dbReference type="Gene3D" id="3.30.30.10">
    <property type="entry name" value="Knottin, scorpion toxin-like"/>
    <property type="match status" value="1"/>
</dbReference>
<keyword evidence="1" id="KW-0812">Transmembrane</keyword>
<evidence type="ECO:0000313" key="3">
    <source>
        <dbReference type="Proteomes" id="UP000011116"/>
    </source>
</evidence>
<protein>
    <recommendedName>
        <fullName evidence="4">Defensin-like protein</fullName>
    </recommendedName>
</protein>